<sequence>MSGRAWGAVYGDHIETARVVRPARLALQEKLCGEYQFLTLACVDTAQCATPLRVLSVADFDEYYCIAVKHDQIKLAAFTQPVLRQQAQPLLFKMSERLGFGVLTALLA</sequence>
<reference evidence="1 2" key="1">
    <citation type="submission" date="2018-03" db="EMBL/GenBank/DDBJ databases">
        <title>Diversity of phytobeneficial traits revealed by whole-genome analysis of worldwide-isolated phenazine-producing Pseudomonas spp.</title>
        <authorList>
            <person name="Biessy A."/>
            <person name="Novinscak A."/>
            <person name="Blom J."/>
            <person name="Leger G."/>
            <person name="Thomashow L.S."/>
            <person name="Cazorla F.M."/>
            <person name="Josic D."/>
            <person name="Filion M."/>
        </authorList>
    </citation>
    <scope>NUCLEOTIDE SEQUENCE [LARGE SCALE GENOMIC DNA]</scope>
    <source>
        <strain evidence="1 2">B25</strain>
    </source>
</reference>
<gene>
    <name evidence="1" type="ORF">C4K04_5344</name>
</gene>
<evidence type="ECO:0000313" key="1">
    <source>
        <dbReference type="EMBL" id="AZE50993.1"/>
    </source>
</evidence>
<dbReference type="Proteomes" id="UP000268048">
    <property type="component" value="Chromosome"/>
</dbReference>
<organism evidence="1 2">
    <name type="scientific">Pseudomonas chlororaphis</name>
    <dbReference type="NCBI Taxonomy" id="587753"/>
    <lineage>
        <taxon>Bacteria</taxon>
        <taxon>Pseudomonadati</taxon>
        <taxon>Pseudomonadota</taxon>
        <taxon>Gammaproteobacteria</taxon>
        <taxon>Pseudomonadales</taxon>
        <taxon>Pseudomonadaceae</taxon>
        <taxon>Pseudomonas</taxon>
    </lineage>
</organism>
<dbReference type="EMBL" id="CP027753">
    <property type="protein sequence ID" value="AZE50993.1"/>
    <property type="molecule type" value="Genomic_DNA"/>
</dbReference>
<accession>A0A3G7TV49</accession>
<proteinExistence type="predicted"/>
<evidence type="ECO:0000313" key="2">
    <source>
        <dbReference type="Proteomes" id="UP000268048"/>
    </source>
</evidence>
<protein>
    <submittedName>
        <fullName evidence="1">Uncharacterized protein</fullName>
    </submittedName>
</protein>
<name>A0A3G7TV49_9PSED</name>
<dbReference type="AlphaFoldDB" id="A0A3G7TV49"/>